<evidence type="ECO:0000256" key="7">
    <source>
        <dbReference type="ARBA" id="ARBA00023136"/>
    </source>
</evidence>
<keyword evidence="7 8" id="KW-0472">Membrane</keyword>
<dbReference type="Proteomes" id="UP000549616">
    <property type="component" value="Unassembled WGS sequence"/>
</dbReference>
<gene>
    <name evidence="9" type="ORF">HNR02_004285</name>
</gene>
<keyword evidence="4 8" id="KW-1003">Cell membrane</keyword>
<feature type="transmembrane region" description="Helical" evidence="8">
    <location>
        <begin position="108"/>
        <end position="126"/>
    </location>
</feature>
<feature type="transmembrane region" description="Helical" evidence="8">
    <location>
        <begin position="82"/>
        <end position="102"/>
    </location>
</feature>
<evidence type="ECO:0000256" key="2">
    <source>
        <dbReference type="ARBA" id="ARBA00009142"/>
    </source>
</evidence>
<dbReference type="PANTHER" id="PTHR30269:SF0">
    <property type="entry name" value="MEMBRANE TRANSPORTER PROTEIN YFCA-RELATED"/>
    <property type="match status" value="1"/>
</dbReference>
<evidence type="ECO:0000313" key="10">
    <source>
        <dbReference type="Proteomes" id="UP000549616"/>
    </source>
</evidence>
<evidence type="ECO:0000256" key="5">
    <source>
        <dbReference type="ARBA" id="ARBA00022692"/>
    </source>
</evidence>
<comment type="similarity">
    <text evidence="2 8">Belongs to the 4-toluene sulfonate uptake permease (TSUP) (TC 2.A.102) family.</text>
</comment>
<reference evidence="9 10" key="1">
    <citation type="submission" date="2020-07" db="EMBL/GenBank/DDBJ databases">
        <title>Sequencing the genomes of 1000 actinobacteria strains.</title>
        <authorList>
            <person name="Klenk H.-P."/>
        </authorList>
    </citation>
    <scope>NUCLEOTIDE SEQUENCE [LARGE SCALE GENOMIC DNA]</scope>
    <source>
        <strain evidence="9 10">DSM 104006</strain>
    </source>
</reference>
<comment type="subcellular location">
    <subcellularLocation>
        <location evidence="1 8">Cell membrane</location>
        <topology evidence="1 8">Multi-pass membrane protein</topology>
    </subcellularLocation>
</comment>
<protein>
    <recommendedName>
        <fullName evidence="8">Probable membrane transporter protein</fullName>
    </recommendedName>
</protein>
<accession>A0A853B867</accession>
<organism evidence="9 10">
    <name type="scientific">Amycolatopsis endophytica</name>
    <dbReference type="NCBI Taxonomy" id="860233"/>
    <lineage>
        <taxon>Bacteria</taxon>
        <taxon>Bacillati</taxon>
        <taxon>Actinomycetota</taxon>
        <taxon>Actinomycetes</taxon>
        <taxon>Pseudonocardiales</taxon>
        <taxon>Pseudonocardiaceae</taxon>
        <taxon>Amycolatopsis</taxon>
    </lineage>
</organism>
<feature type="transmembrane region" description="Helical" evidence="8">
    <location>
        <begin position="194"/>
        <end position="225"/>
    </location>
</feature>
<evidence type="ECO:0000256" key="6">
    <source>
        <dbReference type="ARBA" id="ARBA00022989"/>
    </source>
</evidence>
<dbReference type="Pfam" id="PF01925">
    <property type="entry name" value="TauE"/>
    <property type="match status" value="1"/>
</dbReference>
<dbReference type="EMBL" id="JACCFK010000001">
    <property type="protein sequence ID" value="NYI90962.1"/>
    <property type="molecule type" value="Genomic_DNA"/>
</dbReference>
<dbReference type="GO" id="GO:0005886">
    <property type="term" value="C:plasma membrane"/>
    <property type="evidence" value="ECO:0007669"/>
    <property type="project" value="UniProtKB-SubCell"/>
</dbReference>
<comment type="caution">
    <text evidence="9">The sequence shown here is derived from an EMBL/GenBank/DDBJ whole genome shotgun (WGS) entry which is preliminary data.</text>
</comment>
<proteinExistence type="inferred from homology"/>
<evidence type="ECO:0000256" key="3">
    <source>
        <dbReference type="ARBA" id="ARBA00022448"/>
    </source>
</evidence>
<sequence>MPADALSSLGPWQLAFLVVAGVGAGLTGSIAGLASLVSYPALLAVGVPPVSANVTNTVALMGNTVGAAAGSRPELRGQRSRLLRLCAITAVGGAAGSALLLLTPDGTFAYVVPFLIAGASVLLLFSPRLAERAGRGDGGVTAGTATGAFLVAIYGGYFGAAAGVVMLALLSAAWTQPLARTNAAKNIVTGAANMVAAVVFAFTGPVLWPAAVALCVGLVAGSFVGPAVVRRVPAAPLRVVIALAGLGLAATLGWQAWA</sequence>
<evidence type="ECO:0000256" key="8">
    <source>
        <dbReference type="RuleBase" id="RU363041"/>
    </source>
</evidence>
<keyword evidence="3" id="KW-0813">Transport</keyword>
<name>A0A853B867_9PSEU</name>
<keyword evidence="5 8" id="KW-0812">Transmembrane</keyword>
<dbReference type="RefSeq" id="WP_179774912.1">
    <property type="nucleotide sequence ID" value="NZ_JACCFK010000001.1"/>
</dbReference>
<dbReference type="PANTHER" id="PTHR30269">
    <property type="entry name" value="TRANSMEMBRANE PROTEIN YFCA"/>
    <property type="match status" value="1"/>
</dbReference>
<feature type="transmembrane region" description="Helical" evidence="8">
    <location>
        <begin position="12"/>
        <end position="34"/>
    </location>
</feature>
<keyword evidence="10" id="KW-1185">Reference proteome</keyword>
<keyword evidence="6 8" id="KW-1133">Transmembrane helix</keyword>
<evidence type="ECO:0000313" key="9">
    <source>
        <dbReference type="EMBL" id="NYI90962.1"/>
    </source>
</evidence>
<feature type="transmembrane region" description="Helical" evidence="8">
    <location>
        <begin position="147"/>
        <end position="174"/>
    </location>
</feature>
<dbReference type="InterPro" id="IPR002781">
    <property type="entry name" value="TM_pro_TauE-like"/>
</dbReference>
<dbReference type="InterPro" id="IPR052017">
    <property type="entry name" value="TSUP"/>
</dbReference>
<evidence type="ECO:0000256" key="1">
    <source>
        <dbReference type="ARBA" id="ARBA00004651"/>
    </source>
</evidence>
<dbReference type="AlphaFoldDB" id="A0A853B867"/>
<evidence type="ECO:0000256" key="4">
    <source>
        <dbReference type="ARBA" id="ARBA00022475"/>
    </source>
</evidence>
<feature type="transmembrane region" description="Helical" evidence="8">
    <location>
        <begin position="237"/>
        <end position="257"/>
    </location>
</feature>